<dbReference type="eggNOG" id="KOG0382">
    <property type="taxonomic scope" value="Eukaryota"/>
</dbReference>
<evidence type="ECO:0000256" key="11">
    <source>
        <dbReference type="ARBA" id="ARBA00048348"/>
    </source>
</evidence>
<evidence type="ECO:0000313" key="15">
    <source>
        <dbReference type="RefSeq" id="XP_004493458.1"/>
    </source>
</evidence>
<evidence type="ECO:0000256" key="10">
    <source>
        <dbReference type="ARBA" id="ARBA00023239"/>
    </source>
</evidence>
<comment type="subcellular location">
    <subcellularLocation>
        <location evidence="3">Plastid</location>
        <location evidence="3">Chloroplast stroma</location>
    </subcellularLocation>
</comment>
<dbReference type="GO" id="GO:0009570">
    <property type="term" value="C:chloroplast stroma"/>
    <property type="evidence" value="ECO:0007669"/>
    <property type="project" value="UniProtKB-SubCell"/>
</dbReference>
<sequence length="276" mass="31021">MILPKNPNLFSFIFLLLILSSSSSSFLVSASDSTTEDEYNYKVGSKEGPENWGNMKPEWKVCGIGKLQSPIDICNKRVQEFPQLGILQRDYKPAPAVLLNRGHDVMVQWNGDAGNININGTYYKLVQCHWHTPSEHTLSGSKYDMELHAVHKSSTGETAVIGVWYKIGKPDPFLSKLLDQIKLIDDKEIDVGTINPADIKFANKKYYRYIGSLTTPPCTEGVTWTIVKKVKTASIEQIIALKEAVHRGFEENARPTQNLGAREVWLYASEENKKST</sequence>
<comment type="similarity">
    <text evidence="4">Belongs to the alpha-class carbonic anhydrase family.</text>
</comment>
<dbReference type="InterPro" id="IPR018338">
    <property type="entry name" value="Carbonic_anhydrase_a-class_CS"/>
</dbReference>
<evidence type="ECO:0000256" key="3">
    <source>
        <dbReference type="ARBA" id="ARBA00004470"/>
    </source>
</evidence>
<evidence type="ECO:0000256" key="5">
    <source>
        <dbReference type="ARBA" id="ARBA00012925"/>
    </source>
</evidence>
<comment type="similarity">
    <text evidence="12">Belongs to the alpha-carbonic anhydrase family.</text>
</comment>
<evidence type="ECO:0000256" key="4">
    <source>
        <dbReference type="ARBA" id="ARBA00006365"/>
    </source>
</evidence>
<dbReference type="GO" id="GO:0004089">
    <property type="term" value="F:carbonate dehydratase activity"/>
    <property type="evidence" value="ECO:0007669"/>
    <property type="project" value="UniProtKB-UniRule"/>
</dbReference>
<evidence type="ECO:0000256" key="8">
    <source>
        <dbReference type="ARBA" id="ARBA00022833"/>
    </source>
</evidence>
<organism evidence="14 15">
    <name type="scientific">Cicer arietinum</name>
    <name type="common">Chickpea</name>
    <name type="synonym">Garbanzo</name>
    <dbReference type="NCBI Taxonomy" id="3827"/>
    <lineage>
        <taxon>Eukaryota</taxon>
        <taxon>Viridiplantae</taxon>
        <taxon>Streptophyta</taxon>
        <taxon>Embryophyta</taxon>
        <taxon>Tracheophyta</taxon>
        <taxon>Spermatophyta</taxon>
        <taxon>Magnoliopsida</taxon>
        <taxon>eudicotyledons</taxon>
        <taxon>Gunneridae</taxon>
        <taxon>Pentapetalae</taxon>
        <taxon>rosids</taxon>
        <taxon>fabids</taxon>
        <taxon>Fabales</taxon>
        <taxon>Fabaceae</taxon>
        <taxon>Papilionoideae</taxon>
        <taxon>50 kb inversion clade</taxon>
        <taxon>NPAAA clade</taxon>
        <taxon>Hologalegina</taxon>
        <taxon>IRL clade</taxon>
        <taxon>Cicereae</taxon>
        <taxon>Cicer</taxon>
    </lineage>
</organism>
<comment type="function">
    <text evidence="2 12">Reversible hydration of carbon dioxide.</text>
</comment>
<protein>
    <recommendedName>
        <fullName evidence="5 12">Carbonic anhydrase</fullName>
        <ecNumber evidence="5 12">4.2.1.1</ecNumber>
    </recommendedName>
</protein>
<dbReference type="EC" id="4.2.1.1" evidence="5 12"/>
<gene>
    <name evidence="15" type="primary">LOC101494560</name>
</gene>
<dbReference type="RefSeq" id="XP_004493458.1">
    <property type="nucleotide sequence ID" value="XM_004493401.3"/>
</dbReference>
<proteinExistence type="inferred from homology"/>
<feature type="signal peptide" evidence="12">
    <location>
        <begin position="1"/>
        <end position="25"/>
    </location>
</feature>
<dbReference type="GeneID" id="101494560"/>
<evidence type="ECO:0000256" key="7">
    <source>
        <dbReference type="ARBA" id="ARBA00022729"/>
    </source>
</evidence>
<dbReference type="PANTHER" id="PTHR18952">
    <property type="entry name" value="CARBONIC ANHYDRASE"/>
    <property type="match status" value="1"/>
</dbReference>
<dbReference type="FunFam" id="3.10.200.10:FF:000007">
    <property type="entry name" value="Alpha carbonic anhydrase 3"/>
    <property type="match status" value="1"/>
</dbReference>
<dbReference type="SUPFAM" id="SSF51069">
    <property type="entry name" value="Carbonic anhydrase"/>
    <property type="match status" value="1"/>
</dbReference>
<dbReference type="InterPro" id="IPR041891">
    <property type="entry name" value="Alpha_CA_prokaryot-like"/>
</dbReference>
<dbReference type="Gene3D" id="3.10.200.10">
    <property type="entry name" value="Alpha carbonic anhydrase"/>
    <property type="match status" value="1"/>
</dbReference>
<evidence type="ECO:0000256" key="1">
    <source>
        <dbReference type="ARBA" id="ARBA00001947"/>
    </source>
</evidence>
<evidence type="ECO:0000313" key="14">
    <source>
        <dbReference type="Proteomes" id="UP000087171"/>
    </source>
</evidence>
<dbReference type="PANTHER" id="PTHR18952:SF271">
    <property type="entry name" value="ALPHA CARBONIC ANHYDRASE 4-RELATED"/>
    <property type="match status" value="1"/>
</dbReference>
<dbReference type="GO" id="GO:0006730">
    <property type="term" value="P:one-carbon metabolic process"/>
    <property type="evidence" value="ECO:0007669"/>
    <property type="project" value="TreeGrafter"/>
</dbReference>
<dbReference type="PaxDb" id="3827-XP_004493458.1"/>
<evidence type="ECO:0000256" key="2">
    <source>
        <dbReference type="ARBA" id="ARBA00002904"/>
    </source>
</evidence>
<keyword evidence="10 12" id="KW-0456">Lyase</keyword>
<dbReference type="CDD" id="cd03124">
    <property type="entry name" value="alpha_CA_prokaryotic_like"/>
    <property type="match status" value="1"/>
</dbReference>
<keyword evidence="14" id="KW-1185">Reference proteome</keyword>
<comment type="cofactor">
    <cofactor evidence="1 12">
        <name>Zn(2+)</name>
        <dbReference type="ChEBI" id="CHEBI:29105"/>
    </cofactor>
</comment>
<dbReference type="InterPro" id="IPR023561">
    <property type="entry name" value="Carbonic_anhydrase_a-class"/>
</dbReference>
<dbReference type="Pfam" id="PF00194">
    <property type="entry name" value="Carb_anhydrase"/>
    <property type="match status" value="1"/>
</dbReference>
<dbReference type="InterPro" id="IPR036398">
    <property type="entry name" value="CA_dom_sf"/>
</dbReference>
<feature type="domain" description="Alpha-carbonic anhydrase" evidence="13">
    <location>
        <begin position="37"/>
        <end position="268"/>
    </location>
</feature>
<dbReference type="PROSITE" id="PS51144">
    <property type="entry name" value="ALPHA_CA_2"/>
    <property type="match status" value="1"/>
</dbReference>
<evidence type="ECO:0000256" key="6">
    <source>
        <dbReference type="ARBA" id="ARBA00022723"/>
    </source>
</evidence>
<reference evidence="14" key="1">
    <citation type="journal article" date="2013" name="Nat. Biotechnol.">
        <title>Draft genome sequence of chickpea (Cicer arietinum) provides a resource for trait improvement.</title>
        <authorList>
            <person name="Varshney R.K."/>
            <person name="Song C."/>
            <person name="Saxena R.K."/>
            <person name="Azam S."/>
            <person name="Yu S."/>
            <person name="Sharpe A.G."/>
            <person name="Cannon S."/>
            <person name="Baek J."/>
            <person name="Rosen B.D."/>
            <person name="Tar'an B."/>
            <person name="Millan T."/>
            <person name="Zhang X."/>
            <person name="Ramsay L.D."/>
            <person name="Iwata A."/>
            <person name="Wang Y."/>
            <person name="Nelson W."/>
            <person name="Farmer A.D."/>
            <person name="Gaur P.M."/>
            <person name="Soderlund C."/>
            <person name="Penmetsa R.V."/>
            <person name="Xu C."/>
            <person name="Bharti A.K."/>
            <person name="He W."/>
            <person name="Winter P."/>
            <person name="Zhao S."/>
            <person name="Hane J.K."/>
            <person name="Carrasquilla-Garcia N."/>
            <person name="Condie J.A."/>
            <person name="Upadhyaya H.D."/>
            <person name="Luo M.C."/>
            <person name="Thudi M."/>
            <person name="Gowda C.L."/>
            <person name="Singh N.P."/>
            <person name="Lichtenzveig J."/>
            <person name="Gali K.K."/>
            <person name="Rubio J."/>
            <person name="Nadarajan N."/>
            <person name="Dolezel J."/>
            <person name="Bansal K.C."/>
            <person name="Xu X."/>
            <person name="Edwards D."/>
            <person name="Zhang G."/>
            <person name="Kahl G."/>
            <person name="Gil J."/>
            <person name="Singh K.B."/>
            <person name="Datta S.K."/>
            <person name="Jackson S.A."/>
            <person name="Wang J."/>
            <person name="Cook D.R."/>
        </authorList>
    </citation>
    <scope>NUCLEOTIDE SEQUENCE [LARGE SCALE GENOMIC DNA]</scope>
    <source>
        <strain evidence="14">cv. CDC Frontier</strain>
    </source>
</reference>
<keyword evidence="8 12" id="KW-0862">Zinc</keyword>
<dbReference type="PROSITE" id="PS00162">
    <property type="entry name" value="ALPHA_CA_1"/>
    <property type="match status" value="1"/>
</dbReference>
<dbReference type="STRING" id="3827.A0A1S2XRN4"/>
<dbReference type="KEGG" id="cam:101494560"/>
<dbReference type="AlphaFoldDB" id="A0A1S2XRN4"/>
<dbReference type="Proteomes" id="UP000087171">
    <property type="component" value="Chromosome Ca3"/>
</dbReference>
<comment type="catalytic activity">
    <reaction evidence="11 12">
        <text>hydrogencarbonate + H(+) = CO2 + H2O</text>
        <dbReference type="Rhea" id="RHEA:10748"/>
        <dbReference type="ChEBI" id="CHEBI:15377"/>
        <dbReference type="ChEBI" id="CHEBI:15378"/>
        <dbReference type="ChEBI" id="CHEBI:16526"/>
        <dbReference type="ChEBI" id="CHEBI:17544"/>
        <dbReference type="EC" id="4.2.1.1"/>
    </reaction>
</comment>
<keyword evidence="6 12" id="KW-0479">Metal-binding</keyword>
<evidence type="ECO:0000256" key="12">
    <source>
        <dbReference type="RuleBase" id="RU367011"/>
    </source>
</evidence>
<keyword evidence="7 12" id="KW-0732">Signal</keyword>
<keyword evidence="9" id="KW-0325">Glycoprotein</keyword>
<dbReference type="SMART" id="SM01057">
    <property type="entry name" value="Carb_anhydrase"/>
    <property type="match status" value="1"/>
</dbReference>
<dbReference type="InterPro" id="IPR001148">
    <property type="entry name" value="CA_dom"/>
</dbReference>
<dbReference type="OrthoDB" id="429145at2759"/>
<feature type="chain" id="PRO_5025093641" description="Carbonic anhydrase" evidence="12">
    <location>
        <begin position="26"/>
        <end position="276"/>
    </location>
</feature>
<dbReference type="GO" id="GO:0008270">
    <property type="term" value="F:zinc ion binding"/>
    <property type="evidence" value="ECO:0007669"/>
    <property type="project" value="UniProtKB-UniRule"/>
</dbReference>
<reference evidence="15" key="2">
    <citation type="submission" date="2025-08" db="UniProtKB">
        <authorList>
            <consortium name="RefSeq"/>
        </authorList>
    </citation>
    <scope>IDENTIFICATION</scope>
    <source>
        <tissue evidence="15">Etiolated seedlings</tissue>
    </source>
</reference>
<evidence type="ECO:0000256" key="9">
    <source>
        <dbReference type="ARBA" id="ARBA00023180"/>
    </source>
</evidence>
<accession>A0A1S2XRN4</accession>
<evidence type="ECO:0000259" key="13">
    <source>
        <dbReference type="PROSITE" id="PS51144"/>
    </source>
</evidence>
<name>A0A1S2XRN4_CICAR</name>